<keyword evidence="3" id="KW-0808">Transferase</keyword>
<dbReference type="EMBL" id="JAHLFS010000028">
    <property type="protein sequence ID" value="MBU3851454.1"/>
    <property type="molecule type" value="Genomic_DNA"/>
</dbReference>
<dbReference type="AlphaFoldDB" id="A0A948TIX9"/>
<dbReference type="GO" id="GO:0005737">
    <property type="term" value="C:cytoplasm"/>
    <property type="evidence" value="ECO:0007669"/>
    <property type="project" value="UniProtKB-ARBA"/>
</dbReference>
<dbReference type="InterPro" id="IPR001537">
    <property type="entry name" value="SpoU_MeTrfase"/>
</dbReference>
<evidence type="ECO:0000259" key="4">
    <source>
        <dbReference type="SMART" id="SM00967"/>
    </source>
</evidence>
<dbReference type="InterPro" id="IPR029028">
    <property type="entry name" value="Alpha/beta_knot_MTases"/>
</dbReference>
<dbReference type="CDD" id="cd18095">
    <property type="entry name" value="SpoU-like_rRNA-MTase"/>
    <property type="match status" value="1"/>
</dbReference>
<dbReference type="InterPro" id="IPR051259">
    <property type="entry name" value="rRNA_Methyltransferase"/>
</dbReference>
<dbReference type="InterPro" id="IPR029026">
    <property type="entry name" value="tRNA_m1G_MTases_N"/>
</dbReference>
<dbReference type="GO" id="GO:0006396">
    <property type="term" value="P:RNA processing"/>
    <property type="evidence" value="ECO:0007669"/>
    <property type="project" value="InterPro"/>
</dbReference>
<dbReference type="GO" id="GO:0008173">
    <property type="term" value="F:RNA methyltransferase activity"/>
    <property type="evidence" value="ECO:0007669"/>
    <property type="project" value="InterPro"/>
</dbReference>
<dbReference type="GO" id="GO:0003723">
    <property type="term" value="F:RNA binding"/>
    <property type="evidence" value="ECO:0007669"/>
    <property type="project" value="InterPro"/>
</dbReference>
<evidence type="ECO:0000256" key="1">
    <source>
        <dbReference type="ARBA" id="ARBA00007228"/>
    </source>
</evidence>
<protein>
    <submittedName>
        <fullName evidence="5">RNA methyltransferase</fullName>
    </submittedName>
</protein>
<feature type="domain" description="RNA 2-O ribose methyltransferase substrate binding" evidence="4">
    <location>
        <begin position="31"/>
        <end position="100"/>
    </location>
</feature>
<organism evidence="5 6">
    <name type="scientific">Candidatus Paralactobacillus gallistercoris</name>
    <dbReference type="NCBI Taxonomy" id="2838724"/>
    <lineage>
        <taxon>Bacteria</taxon>
        <taxon>Bacillati</taxon>
        <taxon>Bacillota</taxon>
        <taxon>Bacilli</taxon>
        <taxon>Lactobacillales</taxon>
        <taxon>Lactobacillaceae</taxon>
        <taxon>Lactobacillus</taxon>
    </lineage>
</organism>
<keyword evidence="2 5" id="KW-0489">Methyltransferase</keyword>
<dbReference type="Proteomes" id="UP000777303">
    <property type="component" value="Unassembled WGS sequence"/>
</dbReference>
<evidence type="ECO:0000256" key="3">
    <source>
        <dbReference type="ARBA" id="ARBA00022679"/>
    </source>
</evidence>
<dbReference type="SMART" id="SM00967">
    <property type="entry name" value="SpoU_sub_bind"/>
    <property type="match status" value="1"/>
</dbReference>
<reference evidence="5" key="2">
    <citation type="submission" date="2021-04" db="EMBL/GenBank/DDBJ databases">
        <authorList>
            <person name="Gilroy R."/>
        </authorList>
    </citation>
    <scope>NUCLEOTIDE SEQUENCE</scope>
    <source>
        <strain evidence="5">F6-6636</strain>
    </source>
</reference>
<sequence>MRYIESPKNEQIKQVKKLTQKKYQRREGKYLLEDWHLVADAIRAQAPIEAIYTTAKYTNEPLLRRFYAKTTLISPEVAKALTATETPQGIFAVITLPKQVLPQHFDGAWLLLDRVQDPGNVGTMVRTADAAGFAGVILGNGSVDEYNPKVLRSMQGSQFHLSVLHADLNEVITRLQAQKMPVYGSELNEQALPYREVTPLNDFALIVGNEGHGMSDDLLTKTDHNLYIPIKGQAESLNVAVAAGVLMFWLRK</sequence>
<comment type="similarity">
    <text evidence="1">Belongs to the class IV-like SAM-binding methyltransferase superfamily. RNA methyltransferase TrmH family.</text>
</comment>
<dbReference type="Pfam" id="PF00588">
    <property type="entry name" value="SpoU_methylase"/>
    <property type="match status" value="1"/>
</dbReference>
<dbReference type="Gene3D" id="3.40.1280.10">
    <property type="match status" value="1"/>
</dbReference>
<dbReference type="PANTHER" id="PTHR43191:SF2">
    <property type="entry name" value="RRNA METHYLTRANSFERASE 3, MITOCHONDRIAL"/>
    <property type="match status" value="1"/>
</dbReference>
<dbReference type="PANTHER" id="PTHR43191">
    <property type="entry name" value="RRNA METHYLTRANSFERASE 3"/>
    <property type="match status" value="1"/>
</dbReference>
<comment type="caution">
    <text evidence="5">The sequence shown here is derived from an EMBL/GenBank/DDBJ whole genome shotgun (WGS) entry which is preliminary data.</text>
</comment>
<dbReference type="Gene3D" id="3.30.1330.30">
    <property type="match status" value="1"/>
</dbReference>
<evidence type="ECO:0000256" key="2">
    <source>
        <dbReference type="ARBA" id="ARBA00022603"/>
    </source>
</evidence>
<dbReference type="InterPro" id="IPR029064">
    <property type="entry name" value="Ribosomal_eL30-like_sf"/>
</dbReference>
<dbReference type="GO" id="GO:0032259">
    <property type="term" value="P:methylation"/>
    <property type="evidence" value="ECO:0007669"/>
    <property type="project" value="UniProtKB-KW"/>
</dbReference>
<evidence type="ECO:0000313" key="6">
    <source>
        <dbReference type="Proteomes" id="UP000777303"/>
    </source>
</evidence>
<dbReference type="InterPro" id="IPR013123">
    <property type="entry name" value="SpoU_subst-bd"/>
</dbReference>
<gene>
    <name evidence="5" type="ORF">H9901_01985</name>
</gene>
<reference evidence="5" key="1">
    <citation type="journal article" date="2021" name="PeerJ">
        <title>Extensive microbial diversity within the chicken gut microbiome revealed by metagenomics and culture.</title>
        <authorList>
            <person name="Gilroy R."/>
            <person name="Ravi A."/>
            <person name="Getino M."/>
            <person name="Pursley I."/>
            <person name="Horton D.L."/>
            <person name="Alikhan N.F."/>
            <person name="Baker D."/>
            <person name="Gharbi K."/>
            <person name="Hall N."/>
            <person name="Watson M."/>
            <person name="Adriaenssens E.M."/>
            <person name="Foster-Nyarko E."/>
            <person name="Jarju S."/>
            <person name="Secka A."/>
            <person name="Antonio M."/>
            <person name="Oren A."/>
            <person name="Chaudhuri R.R."/>
            <person name="La Ragione R."/>
            <person name="Hildebrand F."/>
            <person name="Pallen M.J."/>
        </authorList>
    </citation>
    <scope>NUCLEOTIDE SEQUENCE</scope>
    <source>
        <strain evidence="5">F6-6636</strain>
    </source>
</reference>
<accession>A0A948TIX9</accession>
<proteinExistence type="inferred from homology"/>
<dbReference type="Pfam" id="PF22435">
    <property type="entry name" value="MRM3-like_sub_bind"/>
    <property type="match status" value="1"/>
</dbReference>
<dbReference type="SUPFAM" id="SSF55315">
    <property type="entry name" value="L30e-like"/>
    <property type="match status" value="1"/>
</dbReference>
<evidence type="ECO:0000313" key="5">
    <source>
        <dbReference type="EMBL" id="MBU3851454.1"/>
    </source>
</evidence>
<dbReference type="InterPro" id="IPR053888">
    <property type="entry name" value="MRM3-like_sub_bind"/>
</dbReference>
<name>A0A948TIX9_9LACO</name>
<dbReference type="SUPFAM" id="SSF75217">
    <property type="entry name" value="alpha/beta knot"/>
    <property type="match status" value="1"/>
</dbReference>